<keyword evidence="3" id="KW-1185">Reference proteome</keyword>
<name>A0A8H7CFL9_9AGAR</name>
<dbReference type="EMBL" id="JACAZI010000024">
    <property type="protein sequence ID" value="KAF7335545.1"/>
    <property type="molecule type" value="Genomic_DNA"/>
</dbReference>
<dbReference type="GO" id="GO:0006338">
    <property type="term" value="P:chromatin remodeling"/>
    <property type="evidence" value="ECO:0007669"/>
    <property type="project" value="UniProtKB-ARBA"/>
</dbReference>
<dbReference type="OrthoDB" id="129353at2759"/>
<dbReference type="AlphaFoldDB" id="A0A8H7CFL9"/>
<dbReference type="Gene3D" id="2.30.30.140">
    <property type="match status" value="1"/>
</dbReference>
<dbReference type="SMART" id="SM00333">
    <property type="entry name" value="TUDOR"/>
    <property type="match status" value="1"/>
</dbReference>
<evidence type="ECO:0000313" key="2">
    <source>
        <dbReference type="EMBL" id="KAF7335545.1"/>
    </source>
</evidence>
<dbReference type="InterPro" id="IPR000953">
    <property type="entry name" value="Chromo/chromo_shadow_dom"/>
</dbReference>
<protein>
    <recommendedName>
        <fullName evidence="1">Chromo domain-containing protein</fullName>
    </recommendedName>
</protein>
<gene>
    <name evidence="2" type="ORF">MVEN_02208400</name>
</gene>
<dbReference type="InterPro" id="IPR002999">
    <property type="entry name" value="Tudor"/>
</dbReference>
<dbReference type="Gene3D" id="2.40.50.40">
    <property type="match status" value="1"/>
</dbReference>
<dbReference type="SUPFAM" id="SSF63748">
    <property type="entry name" value="Tudor/PWWP/MBT"/>
    <property type="match status" value="1"/>
</dbReference>
<dbReference type="SUPFAM" id="SSF54160">
    <property type="entry name" value="Chromo domain-like"/>
    <property type="match status" value="1"/>
</dbReference>
<dbReference type="InterPro" id="IPR041297">
    <property type="entry name" value="Crb2_Tudor"/>
</dbReference>
<evidence type="ECO:0000313" key="3">
    <source>
        <dbReference type="Proteomes" id="UP000620124"/>
    </source>
</evidence>
<feature type="domain" description="Chromo" evidence="1">
    <location>
        <begin position="7"/>
        <end position="62"/>
    </location>
</feature>
<dbReference type="Pfam" id="PF18115">
    <property type="entry name" value="Tudor_3"/>
    <property type="match status" value="1"/>
</dbReference>
<dbReference type="InterPro" id="IPR016197">
    <property type="entry name" value="Chromo-like_dom_sf"/>
</dbReference>
<reference evidence="2" key="1">
    <citation type="submission" date="2020-05" db="EMBL/GenBank/DDBJ databases">
        <title>Mycena genomes resolve the evolution of fungal bioluminescence.</title>
        <authorList>
            <person name="Tsai I.J."/>
        </authorList>
    </citation>
    <scope>NUCLEOTIDE SEQUENCE</scope>
    <source>
        <strain evidence="2">CCC161011</strain>
    </source>
</reference>
<proteinExistence type="predicted"/>
<evidence type="ECO:0000259" key="1">
    <source>
        <dbReference type="PROSITE" id="PS50013"/>
    </source>
</evidence>
<dbReference type="PROSITE" id="PS50013">
    <property type="entry name" value="CHROMO_2"/>
    <property type="match status" value="1"/>
</dbReference>
<dbReference type="Proteomes" id="UP000620124">
    <property type="component" value="Unassembled WGS sequence"/>
</dbReference>
<organism evidence="2 3">
    <name type="scientific">Mycena venus</name>
    <dbReference type="NCBI Taxonomy" id="2733690"/>
    <lineage>
        <taxon>Eukaryota</taxon>
        <taxon>Fungi</taxon>
        <taxon>Dikarya</taxon>
        <taxon>Basidiomycota</taxon>
        <taxon>Agaricomycotina</taxon>
        <taxon>Agaricomycetes</taxon>
        <taxon>Agaricomycetidae</taxon>
        <taxon>Agaricales</taxon>
        <taxon>Marasmiineae</taxon>
        <taxon>Mycenaceae</taxon>
        <taxon>Mycena</taxon>
    </lineage>
</organism>
<comment type="caution">
    <text evidence="2">The sequence shown here is derived from an EMBL/GenBank/DDBJ whole genome shotgun (WGS) entry which is preliminary data.</text>
</comment>
<sequence length="219" mass="25055">MGDKELFFVKRIIQAKIHTEGSRRKTKKVWHYLTEWEGYDDKTWEPEEVFDGTKYAVKLFWKNADCGPRNYQQMSKFTPGEIIYLKQASSKGTACKTKPGPGRSSVGLIVGTRVFALWPETNHYYSAVVQRRSGAGSYVVLFDEDETEHTVPLKHLRACEQLRKGDRIVVKTDNFEVSDSRFDGSFTVEKILDYSNITISAYDSCANIGSKPPTSFWKN</sequence>
<accession>A0A8H7CFL9</accession>